<dbReference type="GO" id="GO:0005524">
    <property type="term" value="F:ATP binding"/>
    <property type="evidence" value="ECO:0007669"/>
    <property type="project" value="UniProtKB-UniRule"/>
</dbReference>
<dbReference type="Proteomes" id="UP000283433">
    <property type="component" value="Unassembled WGS sequence"/>
</dbReference>
<proteinExistence type="inferred from homology"/>
<comment type="subcellular location">
    <subcellularLocation>
        <location evidence="5">Cytoplasm</location>
    </subcellularLocation>
</comment>
<comment type="function">
    <text evidence="5">Catalyzes the phosphorylation of the 3'-hydroxyl group of dephosphocoenzyme A to form coenzyme A.</text>
</comment>
<dbReference type="InterPro" id="IPR001977">
    <property type="entry name" value="Depp_CoAkinase"/>
</dbReference>
<evidence type="ECO:0000256" key="4">
    <source>
        <dbReference type="ARBA" id="ARBA00022993"/>
    </source>
</evidence>
<dbReference type="PANTHER" id="PTHR10695:SF46">
    <property type="entry name" value="BIFUNCTIONAL COENZYME A SYNTHASE-RELATED"/>
    <property type="match status" value="1"/>
</dbReference>
<evidence type="ECO:0000256" key="2">
    <source>
        <dbReference type="ARBA" id="ARBA00022741"/>
    </source>
</evidence>
<evidence type="ECO:0000256" key="5">
    <source>
        <dbReference type="HAMAP-Rule" id="MF_00376"/>
    </source>
</evidence>
<dbReference type="UniPathway" id="UPA00241">
    <property type="reaction ID" value="UER00356"/>
</dbReference>
<dbReference type="GO" id="GO:0015937">
    <property type="term" value="P:coenzyme A biosynthetic process"/>
    <property type="evidence" value="ECO:0007669"/>
    <property type="project" value="UniProtKB-UniRule"/>
</dbReference>
<accession>A0A419S4K5</accession>
<feature type="binding site" evidence="5">
    <location>
        <begin position="12"/>
        <end position="17"/>
    </location>
    <ligand>
        <name>ATP</name>
        <dbReference type="ChEBI" id="CHEBI:30616"/>
    </ligand>
</feature>
<keyword evidence="3 5" id="KW-0067">ATP-binding</keyword>
<dbReference type="InterPro" id="IPR027417">
    <property type="entry name" value="P-loop_NTPase"/>
</dbReference>
<comment type="caution">
    <text evidence="7">The sequence shown here is derived from an EMBL/GenBank/DDBJ whole genome shotgun (WGS) entry which is preliminary data.</text>
</comment>
<keyword evidence="5" id="KW-0963">Cytoplasm</keyword>
<dbReference type="EMBL" id="MBTA01000025">
    <property type="protein sequence ID" value="RKD15054.1"/>
    <property type="molecule type" value="Genomic_DNA"/>
</dbReference>
<evidence type="ECO:0000313" key="8">
    <source>
        <dbReference type="Proteomes" id="UP000283433"/>
    </source>
</evidence>
<dbReference type="OrthoDB" id="9812943at2"/>
<dbReference type="CDD" id="cd02022">
    <property type="entry name" value="DPCK"/>
    <property type="match status" value="1"/>
</dbReference>
<dbReference type="AlphaFoldDB" id="A0A419S4K5"/>
<dbReference type="NCBIfam" id="TIGR00152">
    <property type="entry name" value="dephospho-CoA kinase"/>
    <property type="match status" value="1"/>
</dbReference>
<keyword evidence="2 5" id="KW-0547">Nucleotide-binding</keyword>
<keyword evidence="5 7" id="KW-0418">Kinase</keyword>
<dbReference type="Gene3D" id="3.40.50.300">
    <property type="entry name" value="P-loop containing nucleotide triphosphate hydrolases"/>
    <property type="match status" value="1"/>
</dbReference>
<protein>
    <recommendedName>
        <fullName evidence="5 6">Dephospho-CoA kinase</fullName>
        <ecNumber evidence="5 6">2.7.1.24</ecNumber>
    </recommendedName>
    <alternativeName>
        <fullName evidence="5">Dephosphocoenzyme A kinase</fullName>
    </alternativeName>
</protein>
<dbReference type="HAMAP" id="MF_00376">
    <property type="entry name" value="Dephospho_CoA_kinase"/>
    <property type="match status" value="1"/>
</dbReference>
<sequence length="202" mass="22521">MMLKIGITGGIGSGKTTVCQIFSLLGVPVFYADTVAKDLMVTDAVLIAQVKGAFGNKAYFDNGSLNRKHVSDIVFNNKQELEKLNSYVHPAVFRAMDVWASQQKSSYVLKEAALLFESGSYRQNDFNILVSADEDLRIKRVMERDGVTHDKVEARMRNQLSEQERLNKADFVIDNNGTQLLIPQVLHLHQVFLDKASGGAQQ</sequence>
<dbReference type="EC" id="2.7.1.24" evidence="5 6"/>
<organism evidence="7 8">
    <name type="scientific">Pelobium manganitolerans</name>
    <dbReference type="NCBI Taxonomy" id="1842495"/>
    <lineage>
        <taxon>Bacteria</taxon>
        <taxon>Pseudomonadati</taxon>
        <taxon>Bacteroidota</taxon>
        <taxon>Sphingobacteriia</taxon>
        <taxon>Sphingobacteriales</taxon>
        <taxon>Sphingobacteriaceae</taxon>
        <taxon>Pelobium</taxon>
    </lineage>
</organism>
<dbReference type="SUPFAM" id="SSF52540">
    <property type="entry name" value="P-loop containing nucleoside triphosphate hydrolases"/>
    <property type="match status" value="1"/>
</dbReference>
<dbReference type="PROSITE" id="PS51219">
    <property type="entry name" value="DPCK"/>
    <property type="match status" value="1"/>
</dbReference>
<comment type="pathway">
    <text evidence="5">Cofactor biosynthesis; coenzyme A biosynthesis; CoA from (R)-pantothenate: step 5/5.</text>
</comment>
<dbReference type="GO" id="GO:0005737">
    <property type="term" value="C:cytoplasm"/>
    <property type="evidence" value="ECO:0007669"/>
    <property type="project" value="UniProtKB-SubCell"/>
</dbReference>
<dbReference type="GO" id="GO:0004140">
    <property type="term" value="F:dephospho-CoA kinase activity"/>
    <property type="evidence" value="ECO:0007669"/>
    <property type="project" value="UniProtKB-UniRule"/>
</dbReference>
<dbReference type="Pfam" id="PF01121">
    <property type="entry name" value="CoaE"/>
    <property type="match status" value="1"/>
</dbReference>
<keyword evidence="8" id="KW-1185">Reference proteome</keyword>
<comment type="catalytic activity">
    <reaction evidence="5">
        <text>3'-dephospho-CoA + ATP = ADP + CoA + H(+)</text>
        <dbReference type="Rhea" id="RHEA:18245"/>
        <dbReference type="ChEBI" id="CHEBI:15378"/>
        <dbReference type="ChEBI" id="CHEBI:30616"/>
        <dbReference type="ChEBI" id="CHEBI:57287"/>
        <dbReference type="ChEBI" id="CHEBI:57328"/>
        <dbReference type="ChEBI" id="CHEBI:456216"/>
        <dbReference type="EC" id="2.7.1.24"/>
    </reaction>
</comment>
<keyword evidence="5" id="KW-0808">Transferase</keyword>
<keyword evidence="4 5" id="KW-0173">Coenzyme A biosynthesis</keyword>
<evidence type="ECO:0000256" key="3">
    <source>
        <dbReference type="ARBA" id="ARBA00022840"/>
    </source>
</evidence>
<evidence type="ECO:0000313" key="7">
    <source>
        <dbReference type="EMBL" id="RKD15054.1"/>
    </source>
</evidence>
<comment type="similarity">
    <text evidence="1 5">Belongs to the CoaE family.</text>
</comment>
<evidence type="ECO:0000256" key="1">
    <source>
        <dbReference type="ARBA" id="ARBA00009018"/>
    </source>
</evidence>
<dbReference type="PANTHER" id="PTHR10695">
    <property type="entry name" value="DEPHOSPHO-COA KINASE-RELATED"/>
    <property type="match status" value="1"/>
</dbReference>
<name>A0A419S4K5_9SPHI</name>
<evidence type="ECO:0000256" key="6">
    <source>
        <dbReference type="NCBIfam" id="TIGR00152"/>
    </source>
</evidence>
<reference evidence="7 8" key="1">
    <citation type="submission" date="2016-07" db="EMBL/GenBank/DDBJ databases">
        <title>Genome of Pelobium manganitolerans.</title>
        <authorList>
            <person name="Wu S."/>
            <person name="Wang G."/>
        </authorList>
    </citation>
    <scope>NUCLEOTIDE SEQUENCE [LARGE SCALE GENOMIC DNA]</scope>
    <source>
        <strain evidence="7 8">YS-25</strain>
    </source>
</reference>
<gene>
    <name evidence="5" type="primary">coaE</name>
    <name evidence="7" type="ORF">BCY91_05865</name>
</gene>